<dbReference type="RefSeq" id="WP_310362178.1">
    <property type="nucleotide sequence ID" value="NZ_JAVDYB010000001.1"/>
</dbReference>
<proteinExistence type="predicted"/>
<dbReference type="Proteomes" id="UP001183643">
    <property type="component" value="Unassembled WGS sequence"/>
</dbReference>
<evidence type="ECO:0000313" key="2">
    <source>
        <dbReference type="Proteomes" id="UP001183643"/>
    </source>
</evidence>
<name>A0AAE3YJV0_9ACTN</name>
<evidence type="ECO:0000313" key="1">
    <source>
        <dbReference type="EMBL" id="MDR7273601.1"/>
    </source>
</evidence>
<dbReference type="AlphaFoldDB" id="A0AAE3YJV0"/>
<dbReference type="EMBL" id="JAVDYB010000001">
    <property type="protein sequence ID" value="MDR7273601.1"/>
    <property type="molecule type" value="Genomic_DNA"/>
</dbReference>
<reference evidence="1" key="1">
    <citation type="submission" date="2023-07" db="EMBL/GenBank/DDBJ databases">
        <title>Sequencing the genomes of 1000 actinobacteria strains.</title>
        <authorList>
            <person name="Klenk H.-P."/>
        </authorList>
    </citation>
    <scope>NUCLEOTIDE SEQUENCE</scope>
    <source>
        <strain evidence="1">DSM 44707</strain>
    </source>
</reference>
<gene>
    <name evidence="1" type="ORF">J2S41_000379</name>
</gene>
<comment type="caution">
    <text evidence="1">The sequence shown here is derived from an EMBL/GenBank/DDBJ whole genome shotgun (WGS) entry which is preliminary data.</text>
</comment>
<keyword evidence="2" id="KW-1185">Reference proteome</keyword>
<sequence length="124" mass="13271">MTVENSARLDPRVMLAHIALATDLPTPRQIIFYGDIGPGVLALTCDRLADGQAWASYLGAPTDSRITNGVRYLKTGQLTWGGWDLHLHASEPVTVDRPLDQATTGQLHRIAQSGGEGIAVGDPL</sequence>
<organism evidence="1 2">
    <name type="scientific">Catenuloplanes atrovinosus</name>
    <dbReference type="NCBI Taxonomy" id="137266"/>
    <lineage>
        <taxon>Bacteria</taxon>
        <taxon>Bacillati</taxon>
        <taxon>Actinomycetota</taxon>
        <taxon>Actinomycetes</taxon>
        <taxon>Micromonosporales</taxon>
        <taxon>Micromonosporaceae</taxon>
        <taxon>Catenuloplanes</taxon>
    </lineage>
</organism>
<protein>
    <submittedName>
        <fullName evidence="1">Uncharacterized protein</fullName>
    </submittedName>
</protein>
<accession>A0AAE3YJV0</accession>